<evidence type="ECO:0000313" key="5">
    <source>
        <dbReference type="Proteomes" id="UP000241118"/>
    </source>
</evidence>
<reference evidence="4 5" key="1">
    <citation type="submission" date="2018-03" db="EMBL/GenBank/DDBJ databases">
        <title>Genomic Encyclopedia of Type Strains, Phase III (KMG-III): the genomes of soil and plant-associated and newly described type strains.</title>
        <authorList>
            <person name="Whitman W."/>
        </authorList>
    </citation>
    <scope>NUCLEOTIDE SEQUENCE [LARGE SCALE GENOMIC DNA]</scope>
    <source>
        <strain evidence="4 5">CGMCC 4.7097</strain>
    </source>
</reference>
<sequence length="139" mass="14072">MRGLVVTTALAVLVLAGCAAQPETATWSIGTPTSPTGPVTVSSVPVPPAKLSPQGVRVLEQAKRDGARTIGLTISTERGKADEVAASLRGLGATVEATDAAIGYVRVTAPVESVAKMTAVDGISRVDVDEPLSNVDPTP</sequence>
<comment type="caution">
    <text evidence="4">The sequence shown here is derived from an EMBL/GenBank/DDBJ whole genome shotgun (WGS) entry which is preliminary data.</text>
</comment>
<protein>
    <recommendedName>
        <fullName evidence="3">Putative peptidase inhibitor domain-containing protein</fullName>
    </recommendedName>
</protein>
<dbReference type="Pfam" id="PF26036">
    <property type="entry name" value="Peptidase_inhib_put"/>
    <property type="match status" value="1"/>
</dbReference>
<organism evidence="4 5">
    <name type="scientific">Saccharothrix carnea</name>
    <dbReference type="NCBI Taxonomy" id="1280637"/>
    <lineage>
        <taxon>Bacteria</taxon>
        <taxon>Bacillati</taxon>
        <taxon>Actinomycetota</taxon>
        <taxon>Actinomycetes</taxon>
        <taxon>Pseudonocardiales</taxon>
        <taxon>Pseudonocardiaceae</taxon>
        <taxon>Saccharothrix</taxon>
    </lineage>
</organism>
<feature type="region of interest" description="Disordered" evidence="1">
    <location>
        <begin position="25"/>
        <end position="47"/>
    </location>
</feature>
<feature type="domain" description="Putative peptidase inhibitor" evidence="3">
    <location>
        <begin position="64"/>
        <end position="132"/>
    </location>
</feature>
<keyword evidence="5" id="KW-1185">Reference proteome</keyword>
<evidence type="ECO:0000256" key="1">
    <source>
        <dbReference type="SAM" id="MobiDB-lite"/>
    </source>
</evidence>
<gene>
    <name evidence="4" type="ORF">B0I31_101778</name>
</gene>
<accession>A0A2P8IJF2</accession>
<dbReference type="AlphaFoldDB" id="A0A2P8IJF2"/>
<dbReference type="Proteomes" id="UP000241118">
    <property type="component" value="Unassembled WGS sequence"/>
</dbReference>
<evidence type="ECO:0000256" key="2">
    <source>
        <dbReference type="SAM" id="SignalP"/>
    </source>
</evidence>
<feature type="compositionally biased region" description="Low complexity" evidence="1">
    <location>
        <begin position="30"/>
        <end position="44"/>
    </location>
</feature>
<evidence type="ECO:0000259" key="3">
    <source>
        <dbReference type="Pfam" id="PF26036"/>
    </source>
</evidence>
<dbReference type="RefSeq" id="WP_146173716.1">
    <property type="nucleotide sequence ID" value="NZ_PYAX01000001.1"/>
</dbReference>
<feature type="chain" id="PRO_5039429335" description="Putative peptidase inhibitor domain-containing protein" evidence="2">
    <location>
        <begin position="20"/>
        <end position="139"/>
    </location>
</feature>
<evidence type="ECO:0000313" key="4">
    <source>
        <dbReference type="EMBL" id="PSL58559.1"/>
    </source>
</evidence>
<dbReference type="PROSITE" id="PS51257">
    <property type="entry name" value="PROKAR_LIPOPROTEIN"/>
    <property type="match status" value="1"/>
</dbReference>
<feature type="signal peptide" evidence="2">
    <location>
        <begin position="1"/>
        <end position="19"/>
    </location>
</feature>
<keyword evidence="2" id="KW-0732">Signal</keyword>
<dbReference type="OrthoDB" id="3697766at2"/>
<proteinExistence type="predicted"/>
<name>A0A2P8IJF2_SACCR</name>
<dbReference type="EMBL" id="PYAX01000001">
    <property type="protein sequence ID" value="PSL58559.1"/>
    <property type="molecule type" value="Genomic_DNA"/>
</dbReference>
<dbReference type="InterPro" id="IPR058957">
    <property type="entry name" value="Peptidase_inhib_put_dom"/>
</dbReference>